<dbReference type="PANTHER" id="PTHR19848">
    <property type="entry name" value="WD40 REPEAT PROTEIN"/>
    <property type="match status" value="1"/>
</dbReference>
<keyword evidence="2 5" id="KW-0853">WD repeat</keyword>
<evidence type="ECO:0000256" key="3">
    <source>
        <dbReference type="ARBA" id="ARBA00022737"/>
    </source>
</evidence>
<dbReference type="PROSITE" id="PS50082">
    <property type="entry name" value="WD_REPEATS_2"/>
    <property type="match status" value="1"/>
</dbReference>
<name>A0AAD3E260_9CHLO</name>
<keyword evidence="4" id="KW-0539">Nucleus</keyword>
<sequence length="188" mass="18640">PLVLYGGHSGWVTSMALLPPATNTAAAAPYGGGMTMSSSSIVSGNSYRLLQGYQTTWEPSALPAPALATSYEPSLVTASTDWTVRLWNAADAAGNSGDGDDGAAGGDGAAATVTGVAGATAVEVGEATLRCNRPRAVMIGHGSAVTALCVDKAADHGAAIISGAQDGSVCIWSADGRRRQLLPGHGGA</sequence>
<dbReference type="SMART" id="SM00320">
    <property type="entry name" value="WD40"/>
    <property type="match status" value="2"/>
</dbReference>
<dbReference type="InterPro" id="IPR001680">
    <property type="entry name" value="WD40_rpt"/>
</dbReference>
<dbReference type="Gene3D" id="2.130.10.10">
    <property type="entry name" value="YVTN repeat-like/Quinoprotein amine dehydrogenase"/>
    <property type="match status" value="1"/>
</dbReference>
<dbReference type="Pfam" id="PF00400">
    <property type="entry name" value="WD40"/>
    <property type="match status" value="1"/>
</dbReference>
<evidence type="ECO:0000256" key="5">
    <source>
        <dbReference type="PROSITE-ProRule" id="PRU00221"/>
    </source>
</evidence>
<keyword evidence="3" id="KW-0677">Repeat</keyword>
<organism evidence="6 7">
    <name type="scientific">Astrephomene gubernaculifera</name>
    <dbReference type="NCBI Taxonomy" id="47775"/>
    <lineage>
        <taxon>Eukaryota</taxon>
        <taxon>Viridiplantae</taxon>
        <taxon>Chlorophyta</taxon>
        <taxon>core chlorophytes</taxon>
        <taxon>Chlorophyceae</taxon>
        <taxon>CS clade</taxon>
        <taxon>Chlamydomonadales</taxon>
        <taxon>Astrephomenaceae</taxon>
        <taxon>Astrephomene</taxon>
    </lineage>
</organism>
<dbReference type="AlphaFoldDB" id="A0AAD3E260"/>
<dbReference type="GO" id="GO:0005730">
    <property type="term" value="C:nucleolus"/>
    <property type="evidence" value="ECO:0007669"/>
    <property type="project" value="TreeGrafter"/>
</dbReference>
<gene>
    <name evidence="6" type="ORF">Agub_g13892</name>
</gene>
<dbReference type="SUPFAM" id="SSF50978">
    <property type="entry name" value="WD40 repeat-like"/>
    <property type="match status" value="1"/>
</dbReference>
<protein>
    <recommendedName>
        <fullName evidence="8">Guanine nucleotide-binding protein subunit beta-like protein</fullName>
    </recommendedName>
</protein>
<evidence type="ECO:0000256" key="1">
    <source>
        <dbReference type="ARBA" id="ARBA00004123"/>
    </source>
</evidence>
<dbReference type="InterPro" id="IPR036322">
    <property type="entry name" value="WD40_repeat_dom_sf"/>
</dbReference>
<dbReference type="EMBL" id="BMAR01000050">
    <property type="protein sequence ID" value="GFR51482.1"/>
    <property type="molecule type" value="Genomic_DNA"/>
</dbReference>
<dbReference type="InterPro" id="IPR015943">
    <property type="entry name" value="WD40/YVTN_repeat-like_dom_sf"/>
</dbReference>
<evidence type="ECO:0000256" key="4">
    <source>
        <dbReference type="ARBA" id="ARBA00023242"/>
    </source>
</evidence>
<feature type="repeat" description="WD" evidence="5">
    <location>
        <begin position="138"/>
        <end position="173"/>
    </location>
</feature>
<evidence type="ECO:0000313" key="6">
    <source>
        <dbReference type="EMBL" id="GFR51482.1"/>
    </source>
</evidence>
<accession>A0AAD3E260</accession>
<feature type="non-terminal residue" evidence="6">
    <location>
        <position position="1"/>
    </location>
</feature>
<evidence type="ECO:0000256" key="2">
    <source>
        <dbReference type="ARBA" id="ARBA00022574"/>
    </source>
</evidence>
<evidence type="ECO:0000313" key="7">
    <source>
        <dbReference type="Proteomes" id="UP001054857"/>
    </source>
</evidence>
<dbReference type="Proteomes" id="UP001054857">
    <property type="component" value="Unassembled WGS sequence"/>
</dbReference>
<comment type="subcellular location">
    <subcellularLocation>
        <location evidence="1">Nucleus</location>
    </subcellularLocation>
</comment>
<comment type="caution">
    <text evidence="6">The sequence shown here is derived from an EMBL/GenBank/DDBJ whole genome shotgun (WGS) entry which is preliminary data.</text>
</comment>
<dbReference type="GO" id="GO:0000027">
    <property type="term" value="P:ribosomal large subunit assembly"/>
    <property type="evidence" value="ECO:0007669"/>
    <property type="project" value="TreeGrafter"/>
</dbReference>
<keyword evidence="7" id="KW-1185">Reference proteome</keyword>
<evidence type="ECO:0008006" key="8">
    <source>
        <dbReference type="Google" id="ProtNLM"/>
    </source>
</evidence>
<dbReference type="PANTHER" id="PTHR19848:SF0">
    <property type="entry name" value="NOTCHLESS PROTEIN HOMOLOG 1"/>
    <property type="match status" value="1"/>
</dbReference>
<feature type="non-terminal residue" evidence="6">
    <location>
        <position position="188"/>
    </location>
</feature>
<reference evidence="6 7" key="1">
    <citation type="journal article" date="2021" name="Sci. Rep.">
        <title>Genome sequencing of the multicellular alga Astrephomene provides insights into convergent evolution of germ-soma differentiation.</title>
        <authorList>
            <person name="Yamashita S."/>
            <person name="Yamamoto K."/>
            <person name="Matsuzaki R."/>
            <person name="Suzuki S."/>
            <person name="Yamaguchi H."/>
            <person name="Hirooka S."/>
            <person name="Minakuchi Y."/>
            <person name="Miyagishima S."/>
            <person name="Kawachi M."/>
            <person name="Toyoda A."/>
            <person name="Nozaki H."/>
        </authorList>
    </citation>
    <scope>NUCLEOTIDE SEQUENCE [LARGE SCALE GENOMIC DNA]</scope>
    <source>
        <strain evidence="6 7">NIES-4017</strain>
    </source>
</reference>
<proteinExistence type="predicted"/>